<dbReference type="PROSITE" id="PS00409">
    <property type="entry name" value="PROKAR_NTER_METHYL"/>
    <property type="match status" value="1"/>
</dbReference>
<gene>
    <name evidence="4" type="ORF">ACFQ3N_06850</name>
</gene>
<name>A0ABW3LJY4_9BACI</name>
<evidence type="ECO:0000313" key="4">
    <source>
        <dbReference type="EMBL" id="MFD1038128.1"/>
    </source>
</evidence>
<reference evidence="5" key="1">
    <citation type="journal article" date="2019" name="Int. J. Syst. Evol. Microbiol.">
        <title>The Global Catalogue of Microorganisms (GCM) 10K type strain sequencing project: providing services to taxonomists for standard genome sequencing and annotation.</title>
        <authorList>
            <consortium name="The Broad Institute Genomics Platform"/>
            <consortium name="The Broad Institute Genome Sequencing Center for Infectious Disease"/>
            <person name="Wu L."/>
            <person name="Ma J."/>
        </authorList>
    </citation>
    <scope>NUCLEOTIDE SEQUENCE [LARGE SCALE GENOMIC DNA]</scope>
    <source>
        <strain evidence="5">CCUG 56754</strain>
    </source>
</reference>
<keyword evidence="3" id="KW-1133">Transmembrane helix</keyword>
<comment type="subcellular location">
    <subcellularLocation>
        <location evidence="1">Cell surface</location>
    </subcellularLocation>
</comment>
<dbReference type="NCBIfam" id="TIGR02532">
    <property type="entry name" value="IV_pilin_GFxxxE"/>
    <property type="match status" value="1"/>
</dbReference>
<sequence>MPFRQYHNEQGMTLVELLAAISLFAILVTLSSTIIIQLLNSEEKTSDQISLKQDTNVLVSEMRSTYYDENSILCMDTSEGRIDLVMDETSITNGNRELEINNGCVENVDHTEPLHILLTTSNKSDQNFSVKTTWTSKTDYNFSVSINEEIDFPNEVTKDNIRDGCNLSGNTSFNMNEINAHYRCIVTDGNAEFPNDLLINKGSLTLTVDGNAEFLKSISLLKNNPNNVELEVFGNAIFNGDLDFEKNKTEIYIHGDATFKGNIIFKKNLTEIFIEGQITCNREVIGENMVIEESISCSSN</sequence>
<dbReference type="RefSeq" id="WP_390360827.1">
    <property type="nucleotide sequence ID" value="NZ_JBHTKJ010000013.1"/>
</dbReference>
<keyword evidence="2" id="KW-0178">Competence</keyword>
<accession>A0ABW3LJY4</accession>
<feature type="transmembrane region" description="Helical" evidence="3">
    <location>
        <begin position="12"/>
        <end position="39"/>
    </location>
</feature>
<dbReference type="InterPro" id="IPR012902">
    <property type="entry name" value="N_methyl_site"/>
</dbReference>
<protein>
    <submittedName>
        <fullName evidence="4">Type II secretion system protein J</fullName>
    </submittedName>
</protein>
<dbReference type="Proteomes" id="UP001597040">
    <property type="component" value="Unassembled WGS sequence"/>
</dbReference>
<dbReference type="EMBL" id="JBHTKJ010000013">
    <property type="protein sequence ID" value="MFD1038128.1"/>
    <property type="molecule type" value="Genomic_DNA"/>
</dbReference>
<evidence type="ECO:0000256" key="1">
    <source>
        <dbReference type="ARBA" id="ARBA00004241"/>
    </source>
</evidence>
<keyword evidence="3" id="KW-0472">Membrane</keyword>
<evidence type="ECO:0000256" key="3">
    <source>
        <dbReference type="SAM" id="Phobius"/>
    </source>
</evidence>
<dbReference type="Pfam" id="PF07963">
    <property type="entry name" value="N_methyl"/>
    <property type="match status" value="1"/>
</dbReference>
<evidence type="ECO:0000313" key="5">
    <source>
        <dbReference type="Proteomes" id="UP001597040"/>
    </source>
</evidence>
<keyword evidence="3" id="KW-0812">Transmembrane</keyword>
<comment type="caution">
    <text evidence="4">The sequence shown here is derived from an EMBL/GenBank/DDBJ whole genome shotgun (WGS) entry which is preliminary data.</text>
</comment>
<proteinExistence type="predicted"/>
<evidence type="ECO:0000256" key="2">
    <source>
        <dbReference type="ARBA" id="ARBA00023287"/>
    </source>
</evidence>
<keyword evidence="5" id="KW-1185">Reference proteome</keyword>
<organism evidence="4 5">
    <name type="scientific">Virgibacillus byunsanensis</name>
    <dbReference type="NCBI Taxonomy" id="570945"/>
    <lineage>
        <taxon>Bacteria</taxon>
        <taxon>Bacillati</taxon>
        <taxon>Bacillota</taxon>
        <taxon>Bacilli</taxon>
        <taxon>Bacillales</taxon>
        <taxon>Bacillaceae</taxon>
        <taxon>Virgibacillus</taxon>
    </lineage>
</organism>